<evidence type="ECO:0008006" key="10">
    <source>
        <dbReference type="Google" id="ProtNLM"/>
    </source>
</evidence>
<dbReference type="PANTHER" id="PTHR34584:SF1">
    <property type="entry name" value="NA(+)_H(+) ANTIPORTER SUBUNIT E1"/>
    <property type="match status" value="1"/>
</dbReference>
<keyword evidence="4 7" id="KW-0812">Transmembrane</keyword>
<comment type="subcellular location">
    <subcellularLocation>
        <location evidence="1">Cell membrane</location>
        <topology evidence="1">Multi-pass membrane protein</topology>
    </subcellularLocation>
</comment>
<organism evidence="8 9">
    <name type="scientific">Deinococcus piscis</name>
    <dbReference type="NCBI Taxonomy" id="394230"/>
    <lineage>
        <taxon>Bacteria</taxon>
        <taxon>Thermotogati</taxon>
        <taxon>Deinococcota</taxon>
        <taxon>Deinococci</taxon>
        <taxon>Deinococcales</taxon>
        <taxon>Deinococcaceae</taxon>
        <taxon>Deinococcus</taxon>
    </lineage>
</organism>
<evidence type="ECO:0000256" key="7">
    <source>
        <dbReference type="SAM" id="Phobius"/>
    </source>
</evidence>
<feature type="transmembrane region" description="Helical" evidence="7">
    <location>
        <begin position="56"/>
        <end position="79"/>
    </location>
</feature>
<protein>
    <recommendedName>
        <fullName evidence="10">Na+/H+ antiporter subunit E</fullName>
    </recommendedName>
</protein>
<gene>
    <name evidence="8" type="ORF">GCM10017783_22620</name>
</gene>
<keyword evidence="5 7" id="KW-1133">Transmembrane helix</keyword>
<keyword evidence="3" id="KW-1003">Cell membrane</keyword>
<name>A0ABQ3KAK0_9DEIO</name>
<dbReference type="Pfam" id="PF01899">
    <property type="entry name" value="MNHE"/>
    <property type="match status" value="1"/>
</dbReference>
<evidence type="ECO:0000256" key="5">
    <source>
        <dbReference type="ARBA" id="ARBA00022989"/>
    </source>
</evidence>
<keyword evidence="6 7" id="KW-0472">Membrane</keyword>
<evidence type="ECO:0000256" key="1">
    <source>
        <dbReference type="ARBA" id="ARBA00004651"/>
    </source>
</evidence>
<reference evidence="9" key="1">
    <citation type="journal article" date="2019" name="Int. J. Syst. Evol. Microbiol.">
        <title>The Global Catalogue of Microorganisms (GCM) 10K type strain sequencing project: providing services to taxonomists for standard genome sequencing and annotation.</title>
        <authorList>
            <consortium name="The Broad Institute Genomics Platform"/>
            <consortium name="The Broad Institute Genome Sequencing Center for Infectious Disease"/>
            <person name="Wu L."/>
            <person name="Ma J."/>
        </authorList>
    </citation>
    <scope>NUCLEOTIDE SEQUENCE [LARGE SCALE GENOMIC DNA]</scope>
    <source>
        <strain evidence="9">CGMCC 1.18439</strain>
    </source>
</reference>
<feature type="transmembrane region" description="Helical" evidence="7">
    <location>
        <begin position="6"/>
        <end position="23"/>
    </location>
</feature>
<dbReference type="EMBL" id="BNAL01000036">
    <property type="protein sequence ID" value="GHG09590.1"/>
    <property type="molecule type" value="Genomic_DNA"/>
</dbReference>
<dbReference type="InterPro" id="IPR002758">
    <property type="entry name" value="Cation_antiport_E"/>
</dbReference>
<dbReference type="Proteomes" id="UP000632154">
    <property type="component" value="Unassembled WGS sequence"/>
</dbReference>
<evidence type="ECO:0000313" key="9">
    <source>
        <dbReference type="Proteomes" id="UP000632154"/>
    </source>
</evidence>
<accession>A0ABQ3KAK0</accession>
<evidence type="ECO:0000256" key="4">
    <source>
        <dbReference type="ARBA" id="ARBA00022692"/>
    </source>
</evidence>
<comment type="similarity">
    <text evidence="2">Belongs to the CPA3 antiporters (TC 2.A.63) subunit E family.</text>
</comment>
<evidence type="ECO:0000256" key="6">
    <source>
        <dbReference type="ARBA" id="ARBA00023136"/>
    </source>
</evidence>
<dbReference type="PANTHER" id="PTHR34584">
    <property type="entry name" value="NA(+)/H(+) ANTIPORTER SUBUNIT E1"/>
    <property type="match status" value="1"/>
</dbReference>
<comment type="caution">
    <text evidence="8">The sequence shown here is derived from an EMBL/GenBank/DDBJ whole genome shotgun (WGS) entry which is preliminary data.</text>
</comment>
<keyword evidence="9" id="KW-1185">Reference proteome</keyword>
<evidence type="ECO:0000256" key="2">
    <source>
        <dbReference type="ARBA" id="ARBA00006228"/>
    </source>
</evidence>
<proteinExistence type="inferred from homology"/>
<feature type="transmembrane region" description="Helical" evidence="7">
    <location>
        <begin position="100"/>
        <end position="120"/>
    </location>
</feature>
<feature type="transmembrane region" description="Helical" evidence="7">
    <location>
        <begin position="30"/>
        <end position="50"/>
    </location>
</feature>
<sequence length="228" mass="24786">MNGLGLNFLIAITYALLMGHLGLREMTTGFLVGLVILNLFPKALNAELYVARGRAVSRFLIFFFKSLLIANIQVALMALHRQPKLTPLIIDVPIKFESQAMQTLLVATITLLPGTVAMGFSPDRSVMYAHSIGISDPVEVRSSIIEVEYYILDIMFPLDYPGGHKAALEQAAARATQLAAALTDAAQRAGDEEAASVVDPKVQEEAYSEAISEQNAKLQEIVDEVKPA</sequence>
<evidence type="ECO:0000313" key="8">
    <source>
        <dbReference type="EMBL" id="GHG09590.1"/>
    </source>
</evidence>
<dbReference type="RefSeq" id="WP_189643855.1">
    <property type="nucleotide sequence ID" value="NZ_BNAL01000036.1"/>
</dbReference>
<evidence type="ECO:0000256" key="3">
    <source>
        <dbReference type="ARBA" id="ARBA00022475"/>
    </source>
</evidence>